<feature type="repeat" description="TPR" evidence="1">
    <location>
        <begin position="331"/>
        <end position="364"/>
    </location>
</feature>
<dbReference type="Proteomes" id="UP001226574">
    <property type="component" value="Unassembled WGS sequence"/>
</dbReference>
<evidence type="ECO:0000313" key="3">
    <source>
        <dbReference type="EMBL" id="MDQ9092122.1"/>
    </source>
</evidence>
<evidence type="ECO:0008006" key="5">
    <source>
        <dbReference type="Google" id="ProtNLM"/>
    </source>
</evidence>
<name>A0ABU1BD25_PSEHA</name>
<dbReference type="RefSeq" id="WP_309039058.1">
    <property type="nucleotide sequence ID" value="NZ_JAVIFY010000007.1"/>
</dbReference>
<protein>
    <recommendedName>
        <fullName evidence="5">Tetratricopeptide repeat protein</fullName>
    </recommendedName>
</protein>
<feature type="signal peptide" evidence="2">
    <location>
        <begin position="1"/>
        <end position="20"/>
    </location>
</feature>
<dbReference type="SUPFAM" id="SSF48452">
    <property type="entry name" value="TPR-like"/>
    <property type="match status" value="1"/>
</dbReference>
<keyword evidence="1" id="KW-0802">TPR repeat</keyword>
<accession>A0ABU1BD25</accession>
<dbReference type="EMBL" id="JAVIFY010000007">
    <property type="protein sequence ID" value="MDQ9092122.1"/>
    <property type="molecule type" value="Genomic_DNA"/>
</dbReference>
<dbReference type="SMART" id="SM00028">
    <property type="entry name" value="TPR"/>
    <property type="match status" value="3"/>
</dbReference>
<proteinExistence type="predicted"/>
<dbReference type="PROSITE" id="PS50005">
    <property type="entry name" value="TPR"/>
    <property type="match status" value="1"/>
</dbReference>
<dbReference type="InterPro" id="IPR011990">
    <property type="entry name" value="TPR-like_helical_dom_sf"/>
</dbReference>
<dbReference type="PROSITE" id="PS51257">
    <property type="entry name" value="PROKAR_LIPOPROTEIN"/>
    <property type="match status" value="1"/>
</dbReference>
<gene>
    <name evidence="3" type="ORF">RC083_11040</name>
</gene>
<keyword evidence="2" id="KW-0732">Signal</keyword>
<sequence>MKFYYLLLLICLLTACKSTESPPPTAPSLTSLLNHSLFKLRPVATEQVIFQLANNEVQTFLAYVEKQRQNDLTDDIIVYNYIERSLNHFSYHGDTLTAQQTIESAHGNCISLAILTQAYANLINLETSFQEMTSEPVYGKESNLVFVANHFRTKLYRPLIEKKGHINFIRPGVLIDYFPSQGSFYVGTASYEDLVAKYYSNLAADALLKQDYDLVYSLLLKAHQYTPSNPELFNLAAILHRRVNDLTTSQQIYQKALDQQLQSLNLLSNYKVLAEDIGNEILVAQLDSLLSAQEKDPFELIALGENEALRGRLMSAKKHITDAIEKAPYLAEPYVALAKVRYQQGNLNDAHKLLKQAIKLEKDQQQRNVYAAKLASINIYSE</sequence>
<reference evidence="3 4" key="1">
    <citation type="submission" date="2023-08" db="EMBL/GenBank/DDBJ databases">
        <title>Pseudoalteromonas haloplanktis LL1 genome.</title>
        <authorList>
            <person name="Wu S."/>
        </authorList>
    </citation>
    <scope>NUCLEOTIDE SEQUENCE [LARGE SCALE GENOMIC DNA]</scope>
    <source>
        <strain evidence="3 4">LL1</strain>
    </source>
</reference>
<dbReference type="InterPro" id="IPR019734">
    <property type="entry name" value="TPR_rpt"/>
</dbReference>
<evidence type="ECO:0000256" key="2">
    <source>
        <dbReference type="SAM" id="SignalP"/>
    </source>
</evidence>
<dbReference type="Gene3D" id="1.25.40.10">
    <property type="entry name" value="Tetratricopeptide repeat domain"/>
    <property type="match status" value="2"/>
</dbReference>
<evidence type="ECO:0000313" key="4">
    <source>
        <dbReference type="Proteomes" id="UP001226574"/>
    </source>
</evidence>
<keyword evidence="4" id="KW-1185">Reference proteome</keyword>
<evidence type="ECO:0000256" key="1">
    <source>
        <dbReference type="PROSITE-ProRule" id="PRU00339"/>
    </source>
</evidence>
<comment type="caution">
    <text evidence="3">The sequence shown here is derived from an EMBL/GenBank/DDBJ whole genome shotgun (WGS) entry which is preliminary data.</text>
</comment>
<feature type="chain" id="PRO_5046352967" description="Tetratricopeptide repeat protein" evidence="2">
    <location>
        <begin position="21"/>
        <end position="382"/>
    </location>
</feature>
<organism evidence="3 4">
    <name type="scientific">Pseudoalteromonas haloplanktis</name>
    <name type="common">Alteromonas haloplanktis</name>
    <dbReference type="NCBI Taxonomy" id="228"/>
    <lineage>
        <taxon>Bacteria</taxon>
        <taxon>Pseudomonadati</taxon>
        <taxon>Pseudomonadota</taxon>
        <taxon>Gammaproteobacteria</taxon>
        <taxon>Alteromonadales</taxon>
        <taxon>Pseudoalteromonadaceae</taxon>
        <taxon>Pseudoalteromonas</taxon>
    </lineage>
</organism>